<keyword evidence="3" id="KW-0255">Endonuclease</keyword>
<dbReference type="InterPro" id="IPR013527">
    <property type="entry name" value="YicC-like_N"/>
</dbReference>
<comment type="caution">
    <text evidence="8">The sequence shown here is derived from an EMBL/GenBank/DDBJ whole genome shotgun (WGS) entry which is preliminary data.</text>
</comment>
<dbReference type="Pfam" id="PF08340">
    <property type="entry name" value="YicC-like_C"/>
    <property type="match status" value="1"/>
</dbReference>
<sequence length="291" mass="33949">MAYSMTGIGRASGDVKDPLIKFDVEIRSYNHRFLDISTKCPSCLQPFENEIRREVQSKVTRGHIVVVIQQDREIMPTKIEVDKPLLASYLKLAEELRDNYHISGNIDINTLLAIPGLIRFSQPQVESEDIYKAFLPILRKSIKSMLQMKKKEGINIVRDIKKSVKKIGEYLQDIERVIPERNAYYKKHLFSLVKGVQKELSEDRLYQELLYNAERTDVTEECKRLHSHLSLFKDSLVNDDHPGRRLNFLLQELQREANTLSVKSNYLHISKTVVQIKEEIEKIREQVQNLE</sequence>
<evidence type="ECO:0000256" key="3">
    <source>
        <dbReference type="ARBA" id="ARBA00022759"/>
    </source>
</evidence>
<name>A0A0S8FVZ9_UNCW3</name>
<evidence type="ECO:0000256" key="4">
    <source>
        <dbReference type="ARBA" id="ARBA00022801"/>
    </source>
</evidence>
<reference evidence="8 9" key="1">
    <citation type="journal article" date="2015" name="Microbiome">
        <title>Genomic resolution of linkages in carbon, nitrogen, and sulfur cycling among widespread estuary sediment bacteria.</title>
        <authorList>
            <person name="Baker B.J."/>
            <person name="Lazar C.S."/>
            <person name="Teske A.P."/>
            <person name="Dick G.J."/>
        </authorList>
    </citation>
    <scope>NUCLEOTIDE SEQUENCE [LARGE SCALE GENOMIC DNA]</scope>
    <source>
        <strain evidence="8">SM23_42</strain>
    </source>
</reference>
<evidence type="ECO:0008006" key="10">
    <source>
        <dbReference type="Google" id="ProtNLM"/>
    </source>
</evidence>
<dbReference type="PANTHER" id="PTHR30636">
    <property type="entry name" value="UPF0701 PROTEIN YICC"/>
    <property type="match status" value="1"/>
</dbReference>
<dbReference type="NCBIfam" id="TIGR00255">
    <property type="entry name" value="YicC/YloC family endoribonuclease"/>
    <property type="match status" value="1"/>
</dbReference>
<dbReference type="InterPro" id="IPR013551">
    <property type="entry name" value="YicC-like_C"/>
</dbReference>
<dbReference type="Pfam" id="PF03755">
    <property type="entry name" value="YicC-like_N"/>
    <property type="match status" value="1"/>
</dbReference>
<protein>
    <recommendedName>
        <fullName evidence="10">YicC family protein</fullName>
    </recommendedName>
</protein>
<evidence type="ECO:0000259" key="6">
    <source>
        <dbReference type="Pfam" id="PF03755"/>
    </source>
</evidence>
<evidence type="ECO:0000256" key="1">
    <source>
        <dbReference type="ARBA" id="ARBA00001968"/>
    </source>
</evidence>
<keyword evidence="2" id="KW-0540">Nuclease</keyword>
<dbReference type="STRING" id="1703779.AMJ83_01400"/>
<dbReference type="AlphaFoldDB" id="A0A0S8FVZ9"/>
<accession>A0A0S8FVZ9</accession>
<comment type="cofactor">
    <cofactor evidence="1">
        <name>a divalent metal cation</name>
        <dbReference type="ChEBI" id="CHEBI:60240"/>
    </cofactor>
</comment>
<evidence type="ECO:0000313" key="9">
    <source>
        <dbReference type="Proteomes" id="UP000051373"/>
    </source>
</evidence>
<keyword evidence="4" id="KW-0378">Hydrolase</keyword>
<dbReference type="GO" id="GO:0004521">
    <property type="term" value="F:RNA endonuclease activity"/>
    <property type="evidence" value="ECO:0007669"/>
    <property type="project" value="InterPro"/>
</dbReference>
<evidence type="ECO:0000256" key="2">
    <source>
        <dbReference type="ARBA" id="ARBA00022722"/>
    </source>
</evidence>
<evidence type="ECO:0000259" key="7">
    <source>
        <dbReference type="Pfam" id="PF08340"/>
    </source>
</evidence>
<evidence type="ECO:0000256" key="5">
    <source>
        <dbReference type="ARBA" id="ARBA00035648"/>
    </source>
</evidence>
<dbReference type="EMBL" id="LJUJ01000001">
    <property type="protein sequence ID" value="KPK64854.1"/>
    <property type="molecule type" value="Genomic_DNA"/>
</dbReference>
<dbReference type="Proteomes" id="UP000051373">
    <property type="component" value="Unassembled WGS sequence"/>
</dbReference>
<dbReference type="InterPro" id="IPR005229">
    <property type="entry name" value="YicC/YloC-like"/>
</dbReference>
<evidence type="ECO:0000313" key="8">
    <source>
        <dbReference type="EMBL" id="KPK64854.1"/>
    </source>
</evidence>
<gene>
    <name evidence="8" type="ORF">AMJ83_01400</name>
</gene>
<dbReference type="PANTHER" id="PTHR30636:SF3">
    <property type="entry name" value="UPF0701 PROTEIN YICC"/>
    <property type="match status" value="1"/>
</dbReference>
<feature type="domain" description="Endoribonuclease YicC-like C-terminal" evidence="7">
    <location>
        <begin position="175"/>
        <end position="291"/>
    </location>
</feature>
<proteinExistence type="inferred from homology"/>
<organism evidence="8 9">
    <name type="scientific">candidate division WOR_3 bacterium SM23_42</name>
    <dbReference type="NCBI Taxonomy" id="1703779"/>
    <lineage>
        <taxon>Bacteria</taxon>
        <taxon>Bacteria division WOR-3</taxon>
    </lineage>
</organism>
<feature type="domain" description="Endoribonuclease YicC-like N-terminal" evidence="6">
    <location>
        <begin position="3"/>
        <end position="156"/>
    </location>
</feature>
<dbReference type="GO" id="GO:0016787">
    <property type="term" value="F:hydrolase activity"/>
    <property type="evidence" value="ECO:0007669"/>
    <property type="project" value="UniProtKB-KW"/>
</dbReference>
<comment type="similarity">
    <text evidence="5">Belongs to the YicC/YloC family.</text>
</comment>